<dbReference type="Gene3D" id="3.30.565.10">
    <property type="entry name" value="Histidine kinase-like ATPase, C-terminal domain"/>
    <property type="match status" value="1"/>
</dbReference>
<dbReference type="EC" id="2.7.13.3" evidence="3"/>
<feature type="compositionally biased region" description="Low complexity" evidence="17">
    <location>
        <begin position="118"/>
        <end position="136"/>
    </location>
</feature>
<dbReference type="FunFam" id="1.10.287.130:FF:000002">
    <property type="entry name" value="Two-component osmosensing histidine kinase"/>
    <property type="match status" value="1"/>
</dbReference>
<comment type="catalytic activity">
    <reaction evidence="1">
        <text>ATP + protein L-histidine = ADP + protein N-phospho-L-histidine.</text>
        <dbReference type="EC" id="2.7.13.3"/>
    </reaction>
</comment>
<dbReference type="SUPFAM" id="SSF55874">
    <property type="entry name" value="ATPase domain of HSP90 chaperone/DNA topoisomerase II/histidine kinase"/>
    <property type="match status" value="1"/>
</dbReference>
<dbReference type="SMART" id="SM00387">
    <property type="entry name" value="HATPase_c"/>
    <property type="match status" value="1"/>
</dbReference>
<dbReference type="CDD" id="cd00082">
    <property type="entry name" value="HisKA"/>
    <property type="match status" value="1"/>
</dbReference>
<dbReference type="InterPro" id="IPR003661">
    <property type="entry name" value="HisK_dim/P_dom"/>
</dbReference>
<evidence type="ECO:0000313" key="24">
    <source>
        <dbReference type="Proteomes" id="UP000503840"/>
    </source>
</evidence>
<keyword evidence="5" id="KW-0808">Transferase</keyword>
<feature type="transmembrane region" description="Helical" evidence="18">
    <location>
        <begin position="83"/>
        <end position="102"/>
    </location>
</feature>
<dbReference type="PROSITE" id="PS50112">
    <property type="entry name" value="PAS"/>
    <property type="match status" value="1"/>
</dbReference>
<feature type="domain" description="PAS" evidence="21">
    <location>
        <begin position="174"/>
        <end position="215"/>
    </location>
</feature>
<dbReference type="Pfam" id="PF00512">
    <property type="entry name" value="HisKA"/>
    <property type="match status" value="1"/>
</dbReference>
<evidence type="ECO:0000256" key="8">
    <source>
        <dbReference type="ARBA" id="ARBA00022777"/>
    </source>
</evidence>
<dbReference type="RefSeq" id="WP_174405609.1">
    <property type="nucleotide sequence ID" value="NZ_BLVO01000013.1"/>
</dbReference>
<dbReference type="InterPro" id="IPR005467">
    <property type="entry name" value="His_kinase_dom"/>
</dbReference>
<keyword evidence="24" id="KW-1185">Reference proteome</keyword>
<dbReference type="PROSITE" id="PS50110">
    <property type="entry name" value="RESPONSE_REGULATORY"/>
    <property type="match status" value="1"/>
</dbReference>
<keyword evidence="11" id="KW-0902">Two-component regulatory system</keyword>
<feature type="domain" description="PAC" evidence="22">
    <location>
        <begin position="232"/>
        <end position="283"/>
    </location>
</feature>
<dbReference type="InterPro" id="IPR025201">
    <property type="entry name" value="KdpD_TM"/>
</dbReference>
<dbReference type="PROSITE" id="PS50113">
    <property type="entry name" value="PAC"/>
    <property type="match status" value="1"/>
</dbReference>
<dbReference type="NCBIfam" id="TIGR00229">
    <property type="entry name" value="sensory_box"/>
    <property type="match status" value="1"/>
</dbReference>
<dbReference type="Pfam" id="PF08448">
    <property type="entry name" value="PAS_4"/>
    <property type="match status" value="1"/>
</dbReference>
<evidence type="ECO:0000256" key="2">
    <source>
        <dbReference type="ARBA" id="ARBA00004141"/>
    </source>
</evidence>
<dbReference type="Gene3D" id="3.30.450.20">
    <property type="entry name" value="PAS domain"/>
    <property type="match status" value="1"/>
</dbReference>
<dbReference type="Gene3D" id="1.20.120.620">
    <property type="entry name" value="Backbone structure of the membrane domain of e. Coli histidine kinase receptor kdpd"/>
    <property type="match status" value="1"/>
</dbReference>
<evidence type="ECO:0000259" key="22">
    <source>
        <dbReference type="PROSITE" id="PS50113"/>
    </source>
</evidence>
<dbReference type="EMBL" id="BLVO01000013">
    <property type="protein sequence ID" value="GFM33969.1"/>
    <property type="molecule type" value="Genomic_DNA"/>
</dbReference>
<dbReference type="InterPro" id="IPR036890">
    <property type="entry name" value="HATPase_C_sf"/>
</dbReference>
<feature type="domain" description="Response regulatory" evidence="20">
    <location>
        <begin position="716"/>
        <end position="835"/>
    </location>
</feature>
<dbReference type="Proteomes" id="UP000503840">
    <property type="component" value="Unassembled WGS sequence"/>
</dbReference>
<evidence type="ECO:0000259" key="20">
    <source>
        <dbReference type="PROSITE" id="PS50110"/>
    </source>
</evidence>
<dbReference type="SUPFAM" id="SSF55785">
    <property type="entry name" value="PYP-like sensor domain (PAS domain)"/>
    <property type="match status" value="1"/>
</dbReference>
<feature type="region of interest" description="Disordered" evidence="17">
    <location>
        <begin position="113"/>
        <end position="136"/>
    </location>
</feature>
<evidence type="ECO:0000256" key="18">
    <source>
        <dbReference type="SAM" id="Phobius"/>
    </source>
</evidence>
<evidence type="ECO:0000256" key="12">
    <source>
        <dbReference type="ARBA" id="ARBA00023136"/>
    </source>
</evidence>
<evidence type="ECO:0000256" key="1">
    <source>
        <dbReference type="ARBA" id="ARBA00000085"/>
    </source>
</evidence>
<dbReference type="CDD" id="cd17546">
    <property type="entry name" value="REC_hyHK_CKI1_RcsC-like"/>
    <property type="match status" value="1"/>
</dbReference>
<dbReference type="AlphaFoldDB" id="A0A7J0BJZ9"/>
<dbReference type="InterPro" id="IPR011006">
    <property type="entry name" value="CheY-like_superfamily"/>
</dbReference>
<dbReference type="FunFam" id="3.30.565.10:FF:000010">
    <property type="entry name" value="Sensor histidine kinase RcsC"/>
    <property type="match status" value="1"/>
</dbReference>
<evidence type="ECO:0000256" key="3">
    <source>
        <dbReference type="ARBA" id="ARBA00012438"/>
    </source>
</evidence>
<evidence type="ECO:0000256" key="9">
    <source>
        <dbReference type="ARBA" id="ARBA00022840"/>
    </source>
</evidence>
<dbReference type="GO" id="GO:0005524">
    <property type="term" value="F:ATP binding"/>
    <property type="evidence" value="ECO:0007669"/>
    <property type="project" value="UniProtKB-KW"/>
</dbReference>
<dbReference type="Gene3D" id="3.40.50.2300">
    <property type="match status" value="1"/>
</dbReference>
<evidence type="ECO:0000256" key="17">
    <source>
        <dbReference type="SAM" id="MobiDB-lite"/>
    </source>
</evidence>
<protein>
    <recommendedName>
        <fullName evidence="14">Sensory/regulatory protein RpfC</fullName>
        <ecNumber evidence="3">2.7.13.3</ecNumber>
    </recommendedName>
</protein>
<dbReference type="InterPro" id="IPR003594">
    <property type="entry name" value="HATPase_dom"/>
</dbReference>
<dbReference type="SMART" id="SM00388">
    <property type="entry name" value="HisKA"/>
    <property type="match status" value="1"/>
</dbReference>
<evidence type="ECO:0000256" key="5">
    <source>
        <dbReference type="ARBA" id="ARBA00022679"/>
    </source>
</evidence>
<dbReference type="Pfam" id="PF13493">
    <property type="entry name" value="DUF4118"/>
    <property type="match status" value="1"/>
</dbReference>
<keyword evidence="9" id="KW-0067">ATP-binding</keyword>
<dbReference type="Pfam" id="PF02518">
    <property type="entry name" value="HATPase_c"/>
    <property type="match status" value="1"/>
</dbReference>
<feature type="coiled-coil region" evidence="16">
    <location>
        <begin position="441"/>
        <end position="471"/>
    </location>
</feature>
<evidence type="ECO:0000256" key="13">
    <source>
        <dbReference type="ARBA" id="ARBA00064003"/>
    </source>
</evidence>
<dbReference type="PRINTS" id="PR00344">
    <property type="entry name" value="BCTRLSENSOR"/>
</dbReference>
<accession>A0A7J0BJZ9</accession>
<dbReference type="InterPro" id="IPR003018">
    <property type="entry name" value="GAF"/>
</dbReference>
<dbReference type="InterPro" id="IPR038318">
    <property type="entry name" value="KdpD_sf"/>
</dbReference>
<dbReference type="CDD" id="cd16922">
    <property type="entry name" value="HATPase_EvgS-ArcB-TorS-like"/>
    <property type="match status" value="1"/>
</dbReference>
<comment type="subunit">
    <text evidence="13">At low DSF concentrations, interacts with RpfF.</text>
</comment>
<evidence type="ECO:0000256" key="4">
    <source>
        <dbReference type="ARBA" id="ARBA00022553"/>
    </source>
</evidence>
<dbReference type="Gene3D" id="3.30.450.40">
    <property type="match status" value="1"/>
</dbReference>
<name>A0A7J0BJZ9_9BACT</name>
<dbReference type="PANTHER" id="PTHR45339:SF1">
    <property type="entry name" value="HYBRID SIGNAL TRANSDUCTION HISTIDINE KINASE J"/>
    <property type="match status" value="1"/>
</dbReference>
<evidence type="ECO:0000259" key="19">
    <source>
        <dbReference type="PROSITE" id="PS50109"/>
    </source>
</evidence>
<dbReference type="SUPFAM" id="SSF55781">
    <property type="entry name" value="GAF domain-like"/>
    <property type="match status" value="1"/>
</dbReference>
<dbReference type="Pfam" id="PF13185">
    <property type="entry name" value="GAF_2"/>
    <property type="match status" value="1"/>
</dbReference>
<dbReference type="PROSITE" id="PS50109">
    <property type="entry name" value="HIS_KIN"/>
    <property type="match status" value="1"/>
</dbReference>
<evidence type="ECO:0000256" key="15">
    <source>
        <dbReference type="PROSITE-ProRule" id="PRU00169"/>
    </source>
</evidence>
<dbReference type="Gene3D" id="1.10.287.130">
    <property type="match status" value="1"/>
</dbReference>
<feature type="modified residue" description="4-aspartylphosphate" evidence="15">
    <location>
        <position position="765"/>
    </location>
</feature>
<keyword evidence="4 15" id="KW-0597">Phosphoprotein</keyword>
<evidence type="ECO:0000256" key="16">
    <source>
        <dbReference type="SAM" id="Coils"/>
    </source>
</evidence>
<organism evidence="23 24">
    <name type="scientific">Desulfovibrio subterraneus</name>
    <dbReference type="NCBI Taxonomy" id="2718620"/>
    <lineage>
        <taxon>Bacteria</taxon>
        <taxon>Pseudomonadati</taxon>
        <taxon>Thermodesulfobacteriota</taxon>
        <taxon>Desulfovibrionia</taxon>
        <taxon>Desulfovibrionales</taxon>
        <taxon>Desulfovibrionaceae</taxon>
        <taxon>Desulfovibrio</taxon>
    </lineage>
</organism>
<feature type="transmembrane region" description="Helical" evidence="18">
    <location>
        <begin position="53"/>
        <end position="71"/>
    </location>
</feature>
<proteinExistence type="predicted"/>
<gene>
    <name evidence="23" type="ORF">DSM101010T_23340</name>
</gene>
<evidence type="ECO:0000256" key="10">
    <source>
        <dbReference type="ARBA" id="ARBA00022989"/>
    </source>
</evidence>
<keyword evidence="7" id="KW-0547">Nucleotide-binding</keyword>
<comment type="caution">
    <text evidence="23">The sequence shown here is derived from an EMBL/GenBank/DDBJ whole genome shotgun (WGS) entry which is preliminary data.</text>
</comment>
<dbReference type="SMART" id="SM00448">
    <property type="entry name" value="REC"/>
    <property type="match status" value="1"/>
</dbReference>
<dbReference type="GO" id="GO:0000155">
    <property type="term" value="F:phosphorelay sensor kinase activity"/>
    <property type="evidence" value="ECO:0007669"/>
    <property type="project" value="InterPro"/>
</dbReference>
<dbReference type="CDD" id="cd00130">
    <property type="entry name" value="PAS"/>
    <property type="match status" value="1"/>
</dbReference>
<dbReference type="PANTHER" id="PTHR45339">
    <property type="entry name" value="HYBRID SIGNAL TRANSDUCTION HISTIDINE KINASE J"/>
    <property type="match status" value="1"/>
</dbReference>
<keyword evidence="8" id="KW-0418">Kinase</keyword>
<comment type="subcellular location">
    <subcellularLocation>
        <location evidence="2">Membrane</location>
        <topology evidence="2">Multi-pass membrane protein</topology>
    </subcellularLocation>
</comment>
<dbReference type="SUPFAM" id="SSF52172">
    <property type="entry name" value="CheY-like"/>
    <property type="match status" value="1"/>
</dbReference>
<evidence type="ECO:0000256" key="14">
    <source>
        <dbReference type="ARBA" id="ARBA00068150"/>
    </source>
</evidence>
<dbReference type="InterPro" id="IPR013656">
    <property type="entry name" value="PAS_4"/>
</dbReference>
<sequence length="839" mass="92250">MRASNSVYNVSLVLLFPLLALGLQWVLWASISPFTWLLFFPAVFFSARLTGLHGGAVSTILSALLGWYFFITPQRSFGFENTADLYSTIMFILMGLLISEALERLKKAEQRPGKNVAEEVQQSSSESGSFSQADSAGAPVMGAAACTENLGDKHWIQFPEEIFGGPFAARDILVYTRDRRGRLLGVNPAVYSMTGIRKDNLLGGMSFLTFTSPVDGGQVDNDRAVLECGETGVFEEVAETLNGQRHFLSVKHPHRDQDGVVDGLVSISLDITRRRIAEQENERKAREQGLLADAANKLSLAASIEEVRGIVSRAARQIAGADGATFVHNEDDNCFYADEEAIAPLWKGKRFPQKLCISGWVMQNRKAVIIPDVFDDPRIPADVYRKTFVKSMAMVPIRSAAPLGCIGIYWAKRNVPDDSVVQALQSLADLTSVTMEKLALIRKLTERNVELKQSKEEADAANRAKSEFLANMSHELRTPLNGVMGTLQILTDTPLNAEQEDFVVLATQSCRRLTRLLGDILDLSRIEAGKEELKVESFSLPDTVRAVWQLFFPAARQTNVILNLEIASAVPPMLWGDATKVHQVLNNLVGNALKFTKTGSVDIYVGALPTCDNRDLRILFSISDTGIGISDDNLVRMFEPFSQAEGSCTRHFQGAGLGLSIVKRLVALMGGELCVETEEYVGSTFYISLPFQRVEALAEQVGDVLSAQGIRRLPYHVLVVEDDTLSARFVARQLENAGATAYIAGDGKQALEALREKDFDLVLMDIQMPVMDGLQAVKAIREGEVGERRRLIPVIALTAYAMAGDRDRFIASGMDAYLPKPVDCQVLLKTIDGIMAQQN</sequence>
<dbReference type="InterPro" id="IPR004358">
    <property type="entry name" value="Sig_transdc_His_kin-like_C"/>
</dbReference>
<dbReference type="InterPro" id="IPR029016">
    <property type="entry name" value="GAF-like_dom_sf"/>
</dbReference>
<dbReference type="SUPFAM" id="SSF47384">
    <property type="entry name" value="Homodimeric domain of signal transducing histidine kinase"/>
    <property type="match status" value="1"/>
</dbReference>
<evidence type="ECO:0000256" key="6">
    <source>
        <dbReference type="ARBA" id="ARBA00022692"/>
    </source>
</evidence>
<evidence type="ECO:0000313" key="23">
    <source>
        <dbReference type="EMBL" id="GFM33969.1"/>
    </source>
</evidence>
<dbReference type="InterPro" id="IPR036097">
    <property type="entry name" value="HisK_dim/P_sf"/>
</dbReference>
<evidence type="ECO:0000256" key="7">
    <source>
        <dbReference type="ARBA" id="ARBA00022741"/>
    </source>
</evidence>
<evidence type="ECO:0000259" key="21">
    <source>
        <dbReference type="PROSITE" id="PS50112"/>
    </source>
</evidence>
<evidence type="ECO:0000256" key="11">
    <source>
        <dbReference type="ARBA" id="ARBA00023012"/>
    </source>
</evidence>
<keyword evidence="10 18" id="KW-1133">Transmembrane helix</keyword>
<feature type="domain" description="Histidine kinase" evidence="19">
    <location>
        <begin position="471"/>
        <end position="693"/>
    </location>
</feature>
<keyword evidence="12 18" id="KW-0472">Membrane</keyword>
<dbReference type="InterPro" id="IPR001789">
    <property type="entry name" value="Sig_transdc_resp-reg_receiver"/>
</dbReference>
<dbReference type="InterPro" id="IPR000014">
    <property type="entry name" value="PAS"/>
</dbReference>
<reference evidence="23 24" key="1">
    <citation type="submission" date="2020-05" db="EMBL/GenBank/DDBJ databases">
        <title>Draft genome sequence of Desulfovibrio sp. strain HN2T.</title>
        <authorList>
            <person name="Ueno A."/>
            <person name="Tamazawa S."/>
            <person name="Tamamura S."/>
            <person name="Murakami T."/>
            <person name="Kiyama T."/>
            <person name="Inomata H."/>
            <person name="Amano Y."/>
            <person name="Miyakawa K."/>
            <person name="Tamaki H."/>
            <person name="Naganuma T."/>
            <person name="Kaneko K."/>
        </authorList>
    </citation>
    <scope>NUCLEOTIDE SEQUENCE [LARGE SCALE GENOMIC DNA]</scope>
    <source>
        <strain evidence="23 24">HN2</strain>
    </source>
</reference>
<dbReference type="InterPro" id="IPR035965">
    <property type="entry name" value="PAS-like_dom_sf"/>
</dbReference>
<keyword evidence="16" id="KW-0175">Coiled coil</keyword>
<dbReference type="SMART" id="SM00065">
    <property type="entry name" value="GAF"/>
    <property type="match status" value="1"/>
</dbReference>
<keyword evidence="6 18" id="KW-0812">Transmembrane</keyword>
<dbReference type="GO" id="GO:0016020">
    <property type="term" value="C:membrane"/>
    <property type="evidence" value="ECO:0007669"/>
    <property type="project" value="UniProtKB-SubCell"/>
</dbReference>
<dbReference type="Pfam" id="PF00072">
    <property type="entry name" value="Response_reg"/>
    <property type="match status" value="1"/>
</dbReference>
<dbReference type="InterPro" id="IPR000700">
    <property type="entry name" value="PAS-assoc_C"/>
</dbReference>